<evidence type="ECO:0000313" key="9">
    <source>
        <dbReference type="EMBL" id="MBD7910180.1"/>
    </source>
</evidence>
<feature type="transmembrane region" description="Helical" evidence="7">
    <location>
        <begin position="123"/>
        <end position="147"/>
    </location>
</feature>
<evidence type="ECO:0000256" key="2">
    <source>
        <dbReference type="ARBA" id="ARBA00022448"/>
    </source>
</evidence>
<keyword evidence="4 7" id="KW-0812">Transmembrane</keyword>
<keyword evidence="6 7" id="KW-0472">Membrane</keyword>
<evidence type="ECO:0000256" key="1">
    <source>
        <dbReference type="ARBA" id="ARBA00004651"/>
    </source>
</evidence>
<evidence type="ECO:0000256" key="4">
    <source>
        <dbReference type="ARBA" id="ARBA00022692"/>
    </source>
</evidence>
<evidence type="ECO:0000256" key="5">
    <source>
        <dbReference type="ARBA" id="ARBA00022989"/>
    </source>
</evidence>
<dbReference type="PANTHER" id="PTHR30151">
    <property type="entry name" value="ALKANE SULFONATE ABC TRANSPORTER-RELATED, MEMBRANE SUBUNIT"/>
    <property type="match status" value="1"/>
</dbReference>
<feature type="transmembrane region" description="Helical" evidence="7">
    <location>
        <begin position="12"/>
        <end position="30"/>
    </location>
</feature>
<dbReference type="PANTHER" id="PTHR30151:SF0">
    <property type="entry name" value="ABC TRANSPORTER PERMEASE PROTEIN MJ0413-RELATED"/>
    <property type="match status" value="1"/>
</dbReference>
<sequence length="255" mass="29417">MKEFTWKNKIQGIIACIVLIILWEIIAIKMNNEIYLPRVENVLFSIKEILVKDDFFKNILFSLSRTLISFLIALILAIVFGVLSLMYPVFKSFLKPLNSIGKTIPTMVLIVLALIWFKKEEAPFIVSFFIVFPILYEGVISSINNINKELMDMCKVYKISTWQKVKKIYMPVIGFYITGILMSTFSLAFKVIIAGEVYGEPKYGVGSSIQVEKMNFNTNAIFAWVIIIAILSVSFDLLNKLVIKKVYRWKHEDRN</sequence>
<feature type="transmembrane region" description="Helical" evidence="7">
    <location>
        <begin position="168"/>
        <end position="193"/>
    </location>
</feature>
<dbReference type="Pfam" id="PF00528">
    <property type="entry name" value="BPD_transp_1"/>
    <property type="match status" value="1"/>
</dbReference>
<evidence type="ECO:0000259" key="8">
    <source>
        <dbReference type="PROSITE" id="PS50928"/>
    </source>
</evidence>
<evidence type="ECO:0000256" key="6">
    <source>
        <dbReference type="ARBA" id="ARBA00023136"/>
    </source>
</evidence>
<evidence type="ECO:0000256" key="7">
    <source>
        <dbReference type="RuleBase" id="RU363032"/>
    </source>
</evidence>
<protein>
    <submittedName>
        <fullName evidence="9">ABC transporter permease subunit</fullName>
    </submittedName>
</protein>
<evidence type="ECO:0000313" key="10">
    <source>
        <dbReference type="Proteomes" id="UP000627781"/>
    </source>
</evidence>
<feature type="transmembrane region" description="Helical" evidence="7">
    <location>
        <begin position="67"/>
        <end position="87"/>
    </location>
</feature>
<dbReference type="InterPro" id="IPR000515">
    <property type="entry name" value="MetI-like"/>
</dbReference>
<dbReference type="InterPro" id="IPR035906">
    <property type="entry name" value="MetI-like_sf"/>
</dbReference>
<proteinExistence type="inferred from homology"/>
<comment type="similarity">
    <text evidence="7">Belongs to the binding-protein-dependent transport system permease family.</text>
</comment>
<accession>A0ABR8PPX6</accession>
<dbReference type="Gene3D" id="1.10.3720.10">
    <property type="entry name" value="MetI-like"/>
    <property type="match status" value="1"/>
</dbReference>
<dbReference type="PROSITE" id="PS50928">
    <property type="entry name" value="ABC_TM1"/>
    <property type="match status" value="1"/>
</dbReference>
<keyword evidence="10" id="KW-1185">Reference proteome</keyword>
<keyword evidence="3" id="KW-1003">Cell membrane</keyword>
<feature type="domain" description="ABC transmembrane type-1" evidence="8">
    <location>
        <begin position="59"/>
        <end position="239"/>
    </location>
</feature>
<keyword evidence="5 7" id="KW-1133">Transmembrane helix</keyword>
<dbReference type="CDD" id="cd06261">
    <property type="entry name" value="TM_PBP2"/>
    <property type="match status" value="1"/>
</dbReference>
<comment type="caution">
    <text evidence="9">The sequence shown here is derived from an EMBL/GenBank/DDBJ whole genome shotgun (WGS) entry which is preliminary data.</text>
</comment>
<evidence type="ECO:0000256" key="3">
    <source>
        <dbReference type="ARBA" id="ARBA00022475"/>
    </source>
</evidence>
<dbReference type="SUPFAM" id="SSF161098">
    <property type="entry name" value="MetI-like"/>
    <property type="match status" value="1"/>
</dbReference>
<keyword evidence="2 7" id="KW-0813">Transport</keyword>
<comment type="subcellular location">
    <subcellularLocation>
        <location evidence="1 7">Cell membrane</location>
        <topology evidence="1 7">Multi-pass membrane protein</topology>
    </subcellularLocation>
</comment>
<name>A0ABR8PPX6_9CLOT</name>
<dbReference type="Proteomes" id="UP000627781">
    <property type="component" value="Unassembled WGS sequence"/>
</dbReference>
<reference evidence="9 10" key="1">
    <citation type="submission" date="2020-08" db="EMBL/GenBank/DDBJ databases">
        <title>A Genomic Blueprint of the Chicken Gut Microbiome.</title>
        <authorList>
            <person name="Gilroy R."/>
            <person name="Ravi A."/>
            <person name="Getino M."/>
            <person name="Pursley I."/>
            <person name="Horton D.L."/>
            <person name="Alikhan N.-F."/>
            <person name="Baker D."/>
            <person name="Gharbi K."/>
            <person name="Hall N."/>
            <person name="Watson M."/>
            <person name="Adriaenssens E.M."/>
            <person name="Foster-Nyarko E."/>
            <person name="Jarju S."/>
            <person name="Secka A."/>
            <person name="Antonio M."/>
            <person name="Oren A."/>
            <person name="Chaudhuri R."/>
            <person name="La Ragione R.M."/>
            <person name="Hildebrand F."/>
            <person name="Pallen M.J."/>
        </authorList>
    </citation>
    <scope>NUCLEOTIDE SEQUENCE [LARGE SCALE GENOMIC DNA]</scope>
    <source>
        <strain evidence="9 10">Sa3CVN1</strain>
    </source>
</reference>
<feature type="transmembrane region" description="Helical" evidence="7">
    <location>
        <begin position="221"/>
        <end position="238"/>
    </location>
</feature>
<organism evidence="9 10">
    <name type="scientific">Clostridium cibarium</name>
    <dbReference type="NCBI Taxonomy" id="2762247"/>
    <lineage>
        <taxon>Bacteria</taxon>
        <taxon>Bacillati</taxon>
        <taxon>Bacillota</taxon>
        <taxon>Clostridia</taxon>
        <taxon>Eubacteriales</taxon>
        <taxon>Clostridiaceae</taxon>
        <taxon>Clostridium</taxon>
    </lineage>
</organism>
<gene>
    <name evidence="9" type="ORF">H9661_02315</name>
</gene>
<dbReference type="EMBL" id="JACSRA010000002">
    <property type="protein sequence ID" value="MBD7910180.1"/>
    <property type="molecule type" value="Genomic_DNA"/>
</dbReference>
<dbReference type="RefSeq" id="WP_143314638.1">
    <property type="nucleotide sequence ID" value="NZ_JACSRA010000002.1"/>
</dbReference>